<protein>
    <submittedName>
        <fullName evidence="1">Uncharacterized protein</fullName>
    </submittedName>
</protein>
<dbReference type="Proteomes" id="UP001500274">
    <property type="component" value="Unassembled WGS sequence"/>
</dbReference>
<comment type="caution">
    <text evidence="1">The sequence shown here is derived from an EMBL/GenBank/DDBJ whole genome shotgun (WGS) entry which is preliminary data.</text>
</comment>
<sequence>MASEAALIRTDGNRVERIDFPDENVLKWAYEHTDSDLVEFVPLTPYLHAFVDEEGLRRKPYNRQFTSIAVALAMQPTQVNGHAVIMGSTAPGGNGDNRALTENEMALIEAVAERPVAVGALVLDTSLLAVAEADWKTVTVKGPLPRILPCKPEEVRKAGAEIQRLRAAVGDSATVSRNVFAGVADGVRLSVRLRPLPELDREMLEGWAWTHYEGDLSGDDEQVLYENAVTFFEATREDLSAWFTLSRLIDVDDVPMVAAMALAAGGLDIDDIPRFARLGIRDANIARKALADDIPDEFLAALSD</sequence>
<name>A0ABN3P7X8_9MICO</name>
<evidence type="ECO:0000313" key="1">
    <source>
        <dbReference type="EMBL" id="GAA2570757.1"/>
    </source>
</evidence>
<gene>
    <name evidence="1" type="ORF">GCM10009862_06920</name>
</gene>
<accession>A0ABN3P7X8</accession>
<reference evidence="1 2" key="1">
    <citation type="journal article" date="2019" name="Int. J. Syst. Evol. Microbiol.">
        <title>The Global Catalogue of Microorganisms (GCM) 10K type strain sequencing project: providing services to taxonomists for standard genome sequencing and annotation.</title>
        <authorList>
            <consortium name="The Broad Institute Genomics Platform"/>
            <consortium name="The Broad Institute Genome Sequencing Center for Infectious Disease"/>
            <person name="Wu L."/>
            <person name="Ma J."/>
        </authorList>
    </citation>
    <scope>NUCLEOTIDE SEQUENCE [LARGE SCALE GENOMIC DNA]</scope>
    <source>
        <strain evidence="1 2">JCM 16365</strain>
    </source>
</reference>
<proteinExistence type="predicted"/>
<dbReference type="EMBL" id="BAAARI010000003">
    <property type="protein sequence ID" value="GAA2570757.1"/>
    <property type="molecule type" value="Genomic_DNA"/>
</dbReference>
<keyword evidence="2" id="KW-1185">Reference proteome</keyword>
<dbReference type="RefSeq" id="WP_344226924.1">
    <property type="nucleotide sequence ID" value="NZ_BAAARI010000003.1"/>
</dbReference>
<evidence type="ECO:0000313" key="2">
    <source>
        <dbReference type="Proteomes" id="UP001500274"/>
    </source>
</evidence>
<organism evidence="1 2">
    <name type="scientific">Microbacterium binotii</name>
    <dbReference type="NCBI Taxonomy" id="462710"/>
    <lineage>
        <taxon>Bacteria</taxon>
        <taxon>Bacillati</taxon>
        <taxon>Actinomycetota</taxon>
        <taxon>Actinomycetes</taxon>
        <taxon>Micrococcales</taxon>
        <taxon>Microbacteriaceae</taxon>
        <taxon>Microbacterium</taxon>
    </lineage>
</organism>